<evidence type="ECO:0000313" key="2">
    <source>
        <dbReference type="EMBL" id="KAF9539889.1"/>
    </source>
</evidence>
<dbReference type="AlphaFoldDB" id="A0A9P6F106"/>
<dbReference type="PANTHER" id="PTHR21243">
    <property type="entry name" value="PROTEIN SCAI"/>
    <property type="match status" value="1"/>
</dbReference>
<dbReference type="EMBL" id="JAABOA010007590">
    <property type="protein sequence ID" value="KAF9539889.1"/>
    <property type="molecule type" value="Genomic_DNA"/>
</dbReference>
<accession>A0A9P6F106</accession>
<feature type="non-terminal residue" evidence="2">
    <location>
        <position position="110"/>
    </location>
</feature>
<gene>
    <name evidence="2" type="ORF">BGW38_009905</name>
</gene>
<dbReference type="Pfam" id="PF12070">
    <property type="entry name" value="SCAI"/>
    <property type="match status" value="1"/>
</dbReference>
<reference evidence="2" key="1">
    <citation type="journal article" date="2020" name="Fungal Divers.">
        <title>Resolving the Mortierellaceae phylogeny through synthesis of multi-gene phylogenetics and phylogenomics.</title>
        <authorList>
            <person name="Vandepol N."/>
            <person name="Liber J."/>
            <person name="Desiro A."/>
            <person name="Na H."/>
            <person name="Kennedy M."/>
            <person name="Barry K."/>
            <person name="Grigoriev I.V."/>
            <person name="Miller A.N."/>
            <person name="O'Donnell K."/>
            <person name="Stajich J.E."/>
            <person name="Bonito G."/>
        </authorList>
    </citation>
    <scope>NUCLEOTIDE SEQUENCE</scope>
    <source>
        <strain evidence="2">KOD1015</strain>
    </source>
</reference>
<dbReference type="Proteomes" id="UP000780801">
    <property type="component" value="Unassembled WGS sequence"/>
</dbReference>
<evidence type="ECO:0000313" key="3">
    <source>
        <dbReference type="Proteomes" id="UP000780801"/>
    </source>
</evidence>
<name>A0A9P6F106_9FUNG</name>
<proteinExistence type="predicted"/>
<feature type="compositionally biased region" description="Low complexity" evidence="1">
    <location>
        <begin position="10"/>
        <end position="40"/>
    </location>
</feature>
<evidence type="ECO:0000256" key="1">
    <source>
        <dbReference type="SAM" id="MobiDB-lite"/>
    </source>
</evidence>
<dbReference type="OrthoDB" id="525027at2759"/>
<protein>
    <submittedName>
        <fullName evidence="2">Uncharacterized protein</fullName>
    </submittedName>
</protein>
<organism evidence="2 3">
    <name type="scientific">Lunasporangiospora selenospora</name>
    <dbReference type="NCBI Taxonomy" id="979761"/>
    <lineage>
        <taxon>Eukaryota</taxon>
        <taxon>Fungi</taxon>
        <taxon>Fungi incertae sedis</taxon>
        <taxon>Mucoromycota</taxon>
        <taxon>Mortierellomycotina</taxon>
        <taxon>Mortierellomycetes</taxon>
        <taxon>Mortierellales</taxon>
        <taxon>Mortierellaceae</taxon>
        <taxon>Lunasporangiospora</taxon>
    </lineage>
</organism>
<keyword evidence="3" id="KW-1185">Reference proteome</keyword>
<sequence>MDPAFTIAQSSSNANPTSTTPVPAVPTNASSTNTTGSGPLVAEKVEMEEVVASNAATAEAIARQNQTVAEEFQYLLEKSQQLFAGLRELPPTGSKQWQPYFQKTFEVFAK</sequence>
<dbReference type="GO" id="GO:0006351">
    <property type="term" value="P:DNA-templated transcription"/>
    <property type="evidence" value="ECO:0007669"/>
    <property type="project" value="InterPro"/>
</dbReference>
<dbReference type="InterPro" id="IPR022709">
    <property type="entry name" value="SCAI"/>
</dbReference>
<comment type="caution">
    <text evidence="2">The sequence shown here is derived from an EMBL/GenBank/DDBJ whole genome shotgun (WGS) entry which is preliminary data.</text>
</comment>
<feature type="region of interest" description="Disordered" evidence="1">
    <location>
        <begin position="1"/>
        <end position="40"/>
    </location>
</feature>
<dbReference type="GO" id="GO:0003714">
    <property type="term" value="F:transcription corepressor activity"/>
    <property type="evidence" value="ECO:0007669"/>
    <property type="project" value="InterPro"/>
</dbReference>